<evidence type="ECO:0000256" key="5">
    <source>
        <dbReference type="ARBA" id="ARBA00023136"/>
    </source>
</evidence>
<keyword evidence="6" id="KW-0675">Receptor</keyword>
<dbReference type="AlphaFoldDB" id="A0A499FSP0"/>
<dbReference type="PANTHER" id="PTHR42643">
    <property type="entry name" value="IONOTROPIC RECEPTOR 20A-RELATED"/>
    <property type="match status" value="1"/>
</dbReference>
<evidence type="ECO:0008006" key="10">
    <source>
        <dbReference type="Google" id="ProtNLM"/>
    </source>
</evidence>
<organism evidence="8 9">
    <name type="scientific">Anopheles arabiensis</name>
    <name type="common">Mosquito</name>
    <dbReference type="NCBI Taxonomy" id="7173"/>
    <lineage>
        <taxon>Eukaryota</taxon>
        <taxon>Metazoa</taxon>
        <taxon>Ecdysozoa</taxon>
        <taxon>Arthropoda</taxon>
        <taxon>Hexapoda</taxon>
        <taxon>Insecta</taxon>
        <taxon>Pterygota</taxon>
        <taxon>Neoptera</taxon>
        <taxon>Endopterygota</taxon>
        <taxon>Diptera</taxon>
        <taxon>Nematocera</taxon>
        <taxon>Culicoidea</taxon>
        <taxon>Culicidae</taxon>
        <taxon>Anophelinae</taxon>
        <taxon>Anopheles</taxon>
    </lineage>
</organism>
<sequence length="580" mass="67406">MFRKLYAKVLLGGLCLIFTIFKQDCLSALHPIPIVDRTFAVHLFRELHRQVCPVDKYHNLVVFQLSNEALGDQILSHIMGDLTYTKTVRTNVSYFDTYKNYFHSCNFIAIDSRIHFEVRVIPSSPLPLSLENSVQIILFYPKWLHDTMQKNTSIVNASIVQTIGRGYKIVYDLNNTMEIFHTNKYSNQTIVIDPHNIVIPDELRDLHGHKLIMYTLEFASKVLTFEKYFLEQVANKRNASAIQTDESSVNVNIMLFVNTQSMTASFMIPAFGTVFEAVHVPRAKPKPIVSILTDPFDLYVWITYLVLVLTMAITISLFGKILGRRHFLEIVFELIMICLAGPSRAYGGAFENRIITLFCLMGIVLVSSYQSLIISFMSYVRYGAEINTLQEIQDHCMFPDNKYSKFYNFSTFPNGSHPGLDLGCIILTGRDNEVQTFLMMANLINDRHAYAREDYMHHHIQNFRLAKTTFFQYPFCIGVMPHLRELFEFYIQAVVESGIYEYYYNNKTKTDWKYEQRKFIDEVVKLDDLLLLWFAYTAGMFISIMSFIVEIVLHREYELFQNIIITTKRKLIGNMNKVNL</sequence>
<accession>A0A499FSP0</accession>
<dbReference type="EMBL" id="APCN01002496">
    <property type="status" value="NOT_ANNOTATED_CDS"/>
    <property type="molecule type" value="Genomic_DNA"/>
</dbReference>
<protein>
    <recommendedName>
        <fullName evidence="10">Ionotropic glutamate receptor C-terminal domain-containing protein</fullName>
    </recommendedName>
</protein>
<keyword evidence="4" id="KW-1133">Transmembrane helix</keyword>
<keyword evidence="7" id="KW-0325">Glycoprotein</keyword>
<proteinExistence type="predicted"/>
<dbReference type="InterPro" id="IPR052192">
    <property type="entry name" value="Insect_Ionotropic_Sensory_Rcpt"/>
</dbReference>
<reference evidence="8" key="1">
    <citation type="submission" date="2022-08" db="UniProtKB">
        <authorList>
            <consortium name="EnsemblMetazoa"/>
        </authorList>
    </citation>
    <scope>IDENTIFICATION</scope>
    <source>
        <strain evidence="8">Dongola</strain>
    </source>
</reference>
<evidence type="ECO:0000313" key="9">
    <source>
        <dbReference type="Proteomes" id="UP000075840"/>
    </source>
</evidence>
<evidence type="ECO:0000256" key="3">
    <source>
        <dbReference type="ARBA" id="ARBA00022692"/>
    </source>
</evidence>
<name>A0A499FSP0_ANOAR</name>
<evidence type="ECO:0000256" key="1">
    <source>
        <dbReference type="ARBA" id="ARBA00004651"/>
    </source>
</evidence>
<comment type="subcellular location">
    <subcellularLocation>
        <location evidence="1">Cell membrane</location>
        <topology evidence="1">Multi-pass membrane protein</topology>
    </subcellularLocation>
</comment>
<evidence type="ECO:0000256" key="2">
    <source>
        <dbReference type="ARBA" id="ARBA00022475"/>
    </source>
</evidence>
<evidence type="ECO:0000313" key="8">
    <source>
        <dbReference type="EnsemblMetazoa" id="AARA018079-PA"/>
    </source>
</evidence>
<dbReference type="VEuPathDB" id="VectorBase:AARA018079"/>
<evidence type="ECO:0000256" key="4">
    <source>
        <dbReference type="ARBA" id="ARBA00022989"/>
    </source>
</evidence>
<dbReference type="PANTHER" id="PTHR42643:SF30">
    <property type="entry name" value="IONOTROPIC RECEPTOR 40A-RELATED"/>
    <property type="match status" value="1"/>
</dbReference>
<evidence type="ECO:0000256" key="6">
    <source>
        <dbReference type="ARBA" id="ARBA00023170"/>
    </source>
</evidence>
<keyword evidence="3" id="KW-0812">Transmembrane</keyword>
<dbReference type="GO" id="GO:0005886">
    <property type="term" value="C:plasma membrane"/>
    <property type="evidence" value="ECO:0007669"/>
    <property type="project" value="UniProtKB-SubCell"/>
</dbReference>
<evidence type="ECO:0000256" key="7">
    <source>
        <dbReference type="ARBA" id="ARBA00023180"/>
    </source>
</evidence>
<dbReference type="Proteomes" id="UP000075840">
    <property type="component" value="Unassembled WGS sequence"/>
</dbReference>
<dbReference type="EnsemblMetazoa" id="AARA018079-RA">
    <property type="protein sequence ID" value="AARA018079-PA"/>
    <property type="gene ID" value="AARA018079"/>
</dbReference>
<keyword evidence="5" id="KW-0472">Membrane</keyword>
<dbReference type="VEuPathDB" id="VectorBase:AARA21_000579"/>
<keyword evidence="2" id="KW-1003">Cell membrane</keyword>
<keyword evidence="9" id="KW-1185">Reference proteome</keyword>